<dbReference type="Gene3D" id="2.20.130.20">
    <property type="match status" value="1"/>
</dbReference>
<sequence length="1224" mass="133928">MIPNETSRNPVVDHRVEIRDYSMIENLKDAVLVGNWFVFFKSSWLTRSGVDKLLATANIPVTSAPPAIAFRGGKDPLTLPGVHIQPTPLPSSSLVSLTCDKALYRTQRDTVRLLVAAPQAPRTTVKLILRLSGNPYADYPVTLDEYGLALWSMQNLPEGEYEATVHISELSSESITCPSCQAVQTRSSTFCSHCGSALDTTAAKEYTSDVCRFEVAEYRLAPLNADLVEQKLTGNELSYTLHITAFGQPFVGTVEIELQERGQRVGTRKRVSGDDRGNFRGSVELTGAGPYSLNVFAGERTATVALKGSEQARRETVTISELGEVQVLSLLPLPDSEACRNMYVSSERNNTAPFLVRRLIGQEVEIIPRTSSELLRVVVVDPTSGNISESLHEHLQANQPLRLPLPAPYGVVLLGALIEEKAWEGWCAVLRPSELQLSCEAPAEVRPGSRVTITLKTNRAERPVPVQLIVKDQRLVAPSDPQVELAASIKKNLEEWNKLSTTGEVEHQLTDYQGGFAYAAAASPVMFRAMAAPLPPPMAAAPGGPPTMVGGAGPRRGPGRGVVSRAMTGSQIREKGAIELAAADTLAPTAAPAQTLTRVRMQFPEIIYNNIVHVQGEEQVEVKLGDSMTRYSIEAFALDRETLDWQQAEAAIEATQSVYGELTVSPFVRDGDPVLGRLDVGAASGQARVEIRLDDTPLPLFDEAGHPLIADALISSGSVVRFPVRPGALTAIVRDAQSGEADVSERYITEPGKLRHIMRRLRLLTPGDEVTLRSSPDLLELRPMPGLERPFQFFVEGAAKYPFGCIEQTSMKLVAQYTGYITNEANAEAARDYEAAIIAWHKRLKSMYLPQRGFCFYPPEDGGARKTDTHYAPRGVKHLLNLPDSKRSGIKSKVLCELLDDIHMMVKEAATYYKIANPPTKIQDCHDAYKVVVSDASPNEKARAASYVRSRLKERNGQTFVEVPEDQQSYRLWGRAVSTREETAYAAATLFTAKEPADLGLAIAATNFLTAQLNEEGRLYSTVDTAACLVLLLALRDAGVVVSGKAGRVAVNGQEMELGAALAYDGKVESLHCVEGVVAAQMTSEIFEDWSEFQSKLPVEVALERKGRIQKRFKVGDDLELVIRIPSYEPGLIAHVCLPDALARVVGGGQVKRFSLDFCEKNELRVPLAAVGATQLPGEESQNILTRWLKPGNNENTQHWAVIVRNMFKEEQVGNPGLLRVMVE</sequence>
<dbReference type="InterPro" id="IPR001599">
    <property type="entry name" value="Macroglobln_a2"/>
</dbReference>
<dbReference type="AlphaFoldDB" id="A0A8J3IV26"/>
<feature type="domain" description="Alpha-2-macroglobulin" evidence="1">
    <location>
        <begin position="606"/>
        <end position="693"/>
    </location>
</feature>
<dbReference type="EMBL" id="BNJK01000002">
    <property type="protein sequence ID" value="GHO99073.1"/>
    <property type="molecule type" value="Genomic_DNA"/>
</dbReference>
<dbReference type="InterPro" id="IPR008930">
    <property type="entry name" value="Terpenoid_cyclase/PrenylTrfase"/>
</dbReference>
<name>A0A8J3IV26_9CHLR</name>
<evidence type="ECO:0000313" key="3">
    <source>
        <dbReference type="Proteomes" id="UP000597444"/>
    </source>
</evidence>
<dbReference type="GO" id="GO:0004866">
    <property type="term" value="F:endopeptidase inhibitor activity"/>
    <property type="evidence" value="ECO:0007669"/>
    <property type="project" value="InterPro"/>
</dbReference>
<keyword evidence="3" id="KW-1185">Reference proteome</keyword>
<protein>
    <recommendedName>
        <fullName evidence="1">Alpha-2-macroglobulin domain-containing protein</fullName>
    </recommendedName>
</protein>
<organism evidence="2 3">
    <name type="scientific">Reticulibacter mediterranei</name>
    <dbReference type="NCBI Taxonomy" id="2778369"/>
    <lineage>
        <taxon>Bacteria</taxon>
        <taxon>Bacillati</taxon>
        <taxon>Chloroflexota</taxon>
        <taxon>Ktedonobacteria</taxon>
        <taxon>Ktedonobacterales</taxon>
        <taxon>Reticulibacteraceae</taxon>
        <taxon>Reticulibacter</taxon>
    </lineage>
</organism>
<evidence type="ECO:0000259" key="1">
    <source>
        <dbReference type="SMART" id="SM01360"/>
    </source>
</evidence>
<dbReference type="SUPFAM" id="SSF48239">
    <property type="entry name" value="Terpenoid cyclases/Protein prenyltransferases"/>
    <property type="match status" value="1"/>
</dbReference>
<accession>A0A8J3IV26</accession>
<comment type="caution">
    <text evidence="2">The sequence shown here is derived from an EMBL/GenBank/DDBJ whole genome shotgun (WGS) entry which is preliminary data.</text>
</comment>
<reference evidence="2" key="1">
    <citation type="submission" date="2020-10" db="EMBL/GenBank/DDBJ databases">
        <title>Taxonomic study of unclassified bacteria belonging to the class Ktedonobacteria.</title>
        <authorList>
            <person name="Yabe S."/>
            <person name="Wang C.M."/>
            <person name="Zheng Y."/>
            <person name="Sakai Y."/>
            <person name="Cavaletti L."/>
            <person name="Monciardini P."/>
            <person name="Donadio S."/>
        </authorList>
    </citation>
    <scope>NUCLEOTIDE SEQUENCE</scope>
    <source>
        <strain evidence="2">ID150040</strain>
    </source>
</reference>
<proteinExistence type="predicted"/>
<dbReference type="SMART" id="SM01360">
    <property type="entry name" value="A2M"/>
    <property type="match status" value="1"/>
</dbReference>
<evidence type="ECO:0000313" key="2">
    <source>
        <dbReference type="EMBL" id="GHO99073.1"/>
    </source>
</evidence>
<dbReference type="Gene3D" id="1.50.10.20">
    <property type="match status" value="1"/>
</dbReference>
<gene>
    <name evidence="2" type="ORF">KSF_091210</name>
</gene>
<dbReference type="Proteomes" id="UP000597444">
    <property type="component" value="Unassembled WGS sequence"/>
</dbReference>
<dbReference type="RefSeq" id="WP_220209736.1">
    <property type="nucleotide sequence ID" value="NZ_BNJK01000002.1"/>
</dbReference>